<feature type="compositionally biased region" description="Polar residues" evidence="10">
    <location>
        <begin position="293"/>
        <end position="311"/>
    </location>
</feature>
<dbReference type="Gene3D" id="1.10.472.10">
    <property type="entry name" value="Cyclin-like"/>
    <property type="match status" value="2"/>
</dbReference>
<dbReference type="GO" id="GO:0005634">
    <property type="term" value="C:nucleus"/>
    <property type="evidence" value="ECO:0007669"/>
    <property type="project" value="UniProtKB-SubCell"/>
</dbReference>
<organism evidence="12 13">
    <name type="scientific">Collybiopsis confluens</name>
    <dbReference type="NCBI Taxonomy" id="2823264"/>
    <lineage>
        <taxon>Eukaryota</taxon>
        <taxon>Fungi</taxon>
        <taxon>Dikarya</taxon>
        <taxon>Basidiomycota</taxon>
        <taxon>Agaricomycotina</taxon>
        <taxon>Agaricomycetes</taxon>
        <taxon>Agaricomycetidae</taxon>
        <taxon>Agaricales</taxon>
        <taxon>Marasmiineae</taxon>
        <taxon>Omphalotaceae</taxon>
        <taxon>Collybiopsis</taxon>
    </lineage>
</organism>
<evidence type="ECO:0000256" key="6">
    <source>
        <dbReference type="ARBA" id="ARBA00023159"/>
    </source>
</evidence>
<keyword evidence="7" id="KW-0804">Transcription</keyword>
<evidence type="ECO:0000256" key="9">
    <source>
        <dbReference type="RuleBase" id="RU000383"/>
    </source>
</evidence>
<feature type="domain" description="Cyclin-like" evidence="11">
    <location>
        <begin position="222"/>
        <end position="357"/>
    </location>
</feature>
<dbReference type="CDD" id="cd20513">
    <property type="entry name" value="CYCLIN_CCNC_rpt1"/>
    <property type="match status" value="1"/>
</dbReference>
<evidence type="ECO:0000313" key="12">
    <source>
        <dbReference type="EMBL" id="KAF5390950.1"/>
    </source>
</evidence>
<dbReference type="EMBL" id="JAACJN010000012">
    <property type="protein sequence ID" value="KAF5390950.1"/>
    <property type="molecule type" value="Genomic_DNA"/>
</dbReference>
<reference evidence="12 13" key="1">
    <citation type="journal article" date="2020" name="ISME J.">
        <title>Uncovering the hidden diversity of litter-decomposition mechanisms in mushroom-forming fungi.</title>
        <authorList>
            <person name="Floudas D."/>
            <person name="Bentzer J."/>
            <person name="Ahren D."/>
            <person name="Johansson T."/>
            <person name="Persson P."/>
            <person name="Tunlid A."/>
        </authorList>
    </citation>
    <scope>NUCLEOTIDE SEQUENCE [LARGE SCALE GENOMIC DNA]</scope>
    <source>
        <strain evidence="12 13">CBS 406.79</strain>
    </source>
</reference>
<evidence type="ECO:0000259" key="11">
    <source>
        <dbReference type="SMART" id="SM00385"/>
    </source>
</evidence>
<name>A0A8H5ME03_9AGAR</name>
<dbReference type="InterPro" id="IPR036915">
    <property type="entry name" value="Cyclin-like_sf"/>
</dbReference>
<dbReference type="SUPFAM" id="SSF47954">
    <property type="entry name" value="Cyclin-like"/>
    <property type="match status" value="2"/>
</dbReference>
<dbReference type="Proteomes" id="UP000518752">
    <property type="component" value="Unassembled WGS sequence"/>
</dbReference>
<sequence length="580" mass="62510">MPRVVDVQLGNDRPALDPFSFNLMATDFWASSHYKRWIIDRATVKEARAEDLQYVPEPDHLDFLSIYFADTITGLGKKLSLRQRVIATATVFFRRFYLKNSYCETDPYLVLAACCYVAAKAEESPVHIKTVVGDSRIFFSNSPYNIKNFPSDNAKLAEMEFYLVGDLECDLVVFHPYRTLLALVCKKEANAGNRNDSSALMDAEEGEADEMGIGIGAEEGRRYWGTGQGKLELSTGALQTAWFIINDTYRSDLCLLYPPHLIAITAIYLTLVLHTPTQNSVAHLIPYSSAFNSTPSTDSTATPGDSPTGSNTSQQRRSSRPTRQTADPAKASSNQQDPIAFLADLNVSLSAVSTIAQEIIAMYSLWDRFRSDPPPEGNNSNRFSQISQQHSHSQSSRMFPASAPPSNTAAHMQQQFMRHLRFQPVTARPSVSPLSPAKRSSTGALISRSGANSTSGSVNGSGGSGSGTPDSHQGAGASMEDLFGDASSGSPASQLSGHVATPGSASGGPDGVSSGAVLPPSNNPSSVNPWPFGQGPVVTPLIMAYLLIRMREARSTDLAHPPSGRPVAVHRMLERVGGSG</sequence>
<feature type="compositionally biased region" description="Low complexity" evidence="10">
    <location>
        <begin position="449"/>
        <end position="458"/>
    </location>
</feature>
<dbReference type="FunFam" id="1.10.472.10:FF:000076">
    <property type="entry name" value="RNA polymerase II holoenzyme cyclin-like subunit"/>
    <property type="match status" value="1"/>
</dbReference>
<evidence type="ECO:0000256" key="5">
    <source>
        <dbReference type="ARBA" id="ARBA00023127"/>
    </source>
</evidence>
<evidence type="ECO:0000256" key="3">
    <source>
        <dbReference type="ARBA" id="ARBA00022491"/>
    </source>
</evidence>
<comment type="similarity">
    <text evidence="2">Belongs to the cyclin family. Cyclin C subfamily.</text>
</comment>
<dbReference type="GO" id="GO:0006357">
    <property type="term" value="P:regulation of transcription by RNA polymerase II"/>
    <property type="evidence" value="ECO:0007669"/>
    <property type="project" value="InterPro"/>
</dbReference>
<dbReference type="SMART" id="SM00385">
    <property type="entry name" value="CYCLIN"/>
    <property type="match status" value="2"/>
</dbReference>
<keyword evidence="6" id="KW-0010">Activator</keyword>
<protein>
    <recommendedName>
        <fullName evidence="11">Cyclin-like domain-containing protein</fullName>
    </recommendedName>
</protein>
<feature type="compositionally biased region" description="Polar residues" evidence="10">
    <location>
        <begin position="487"/>
        <end position="496"/>
    </location>
</feature>
<evidence type="ECO:0000256" key="1">
    <source>
        <dbReference type="ARBA" id="ARBA00004123"/>
    </source>
</evidence>
<keyword evidence="3" id="KW-0678">Repressor</keyword>
<dbReference type="InterPro" id="IPR006671">
    <property type="entry name" value="Cyclin_N"/>
</dbReference>
<dbReference type="InterPro" id="IPR013763">
    <property type="entry name" value="Cyclin-like_dom"/>
</dbReference>
<evidence type="ECO:0000313" key="13">
    <source>
        <dbReference type="Proteomes" id="UP000518752"/>
    </source>
</evidence>
<keyword evidence="4" id="KW-0805">Transcription regulation</keyword>
<feature type="region of interest" description="Disordered" evidence="10">
    <location>
        <begin position="373"/>
        <end position="412"/>
    </location>
</feature>
<feature type="compositionally biased region" description="Low complexity" evidence="10">
    <location>
        <begin position="384"/>
        <end position="396"/>
    </location>
</feature>
<evidence type="ECO:0000256" key="10">
    <source>
        <dbReference type="SAM" id="MobiDB-lite"/>
    </source>
</evidence>
<feature type="domain" description="Cyclin-like" evidence="11">
    <location>
        <begin position="70"/>
        <end position="165"/>
    </location>
</feature>
<evidence type="ECO:0000256" key="4">
    <source>
        <dbReference type="ARBA" id="ARBA00023015"/>
    </source>
</evidence>
<dbReference type="AlphaFoldDB" id="A0A8H5ME03"/>
<dbReference type="OrthoDB" id="10266018at2759"/>
<keyword evidence="5 9" id="KW-0195">Cyclin</keyword>
<feature type="compositionally biased region" description="Low complexity" evidence="10">
    <location>
        <begin position="312"/>
        <end position="325"/>
    </location>
</feature>
<keyword evidence="8" id="KW-0539">Nucleus</keyword>
<feature type="region of interest" description="Disordered" evidence="10">
    <location>
        <begin position="293"/>
        <end position="335"/>
    </location>
</feature>
<gene>
    <name evidence="12" type="ORF">D9757_003948</name>
</gene>
<dbReference type="Pfam" id="PF00134">
    <property type="entry name" value="Cyclin_N"/>
    <property type="match status" value="1"/>
</dbReference>
<evidence type="ECO:0000256" key="8">
    <source>
        <dbReference type="ARBA" id="ARBA00023242"/>
    </source>
</evidence>
<dbReference type="GO" id="GO:0016538">
    <property type="term" value="F:cyclin-dependent protein serine/threonine kinase regulator activity"/>
    <property type="evidence" value="ECO:0007669"/>
    <property type="project" value="InterPro"/>
</dbReference>
<accession>A0A8H5ME03</accession>
<evidence type="ECO:0000256" key="2">
    <source>
        <dbReference type="ARBA" id="ARBA00008638"/>
    </source>
</evidence>
<dbReference type="InterPro" id="IPR043198">
    <property type="entry name" value="Cyclin/Ssn8"/>
</dbReference>
<proteinExistence type="inferred from homology"/>
<dbReference type="PANTHER" id="PTHR10026">
    <property type="entry name" value="CYCLIN"/>
    <property type="match status" value="1"/>
</dbReference>
<evidence type="ECO:0000256" key="7">
    <source>
        <dbReference type="ARBA" id="ARBA00023163"/>
    </source>
</evidence>
<comment type="subcellular location">
    <subcellularLocation>
        <location evidence="1">Nucleus</location>
    </subcellularLocation>
</comment>
<feature type="region of interest" description="Disordered" evidence="10">
    <location>
        <begin position="427"/>
        <end position="522"/>
    </location>
</feature>
<comment type="caution">
    <text evidence="12">The sequence shown here is derived from an EMBL/GenBank/DDBJ whole genome shotgun (WGS) entry which is preliminary data.</text>
</comment>
<keyword evidence="13" id="KW-1185">Reference proteome</keyword>